<dbReference type="Pfam" id="PF06169">
    <property type="entry name" value="DUF982"/>
    <property type="match status" value="1"/>
</dbReference>
<keyword evidence="2" id="KW-1185">Reference proteome</keyword>
<organism evidence="1 2">
    <name type="scientific">Rhizobium miluonense</name>
    <dbReference type="NCBI Taxonomy" id="411945"/>
    <lineage>
        <taxon>Bacteria</taxon>
        <taxon>Pseudomonadati</taxon>
        <taxon>Pseudomonadota</taxon>
        <taxon>Alphaproteobacteria</taxon>
        <taxon>Hyphomicrobiales</taxon>
        <taxon>Rhizobiaceae</taxon>
        <taxon>Rhizobium/Agrobacterium group</taxon>
        <taxon>Rhizobium</taxon>
    </lineage>
</organism>
<dbReference type="Proteomes" id="UP000199435">
    <property type="component" value="Unassembled WGS sequence"/>
</dbReference>
<proteinExistence type="predicted"/>
<protein>
    <recommendedName>
        <fullName evidence="3">DUF982 domain-containing protein</fullName>
    </recommendedName>
</protein>
<accession>A0A1C3U210</accession>
<dbReference type="Gene3D" id="6.10.250.730">
    <property type="match status" value="1"/>
</dbReference>
<dbReference type="OrthoDB" id="8084653at2"/>
<dbReference type="EMBL" id="FMAH01000001">
    <property type="protein sequence ID" value="SCB09497.1"/>
    <property type="molecule type" value="Genomic_DNA"/>
</dbReference>
<dbReference type="InterPro" id="IPR010385">
    <property type="entry name" value="DUF982"/>
</dbReference>
<evidence type="ECO:0000313" key="1">
    <source>
        <dbReference type="EMBL" id="SCB09497.1"/>
    </source>
</evidence>
<gene>
    <name evidence="1" type="ORF">GA0061102_1001357</name>
</gene>
<dbReference type="AlphaFoldDB" id="A0A1C3U210"/>
<dbReference type="RefSeq" id="WP_092843436.1">
    <property type="nucleotide sequence ID" value="NZ_FMAH01000001.1"/>
</dbReference>
<reference evidence="2" key="1">
    <citation type="submission" date="2016-08" db="EMBL/GenBank/DDBJ databases">
        <authorList>
            <person name="Varghese N."/>
            <person name="Submissions Spin"/>
        </authorList>
    </citation>
    <scope>NUCLEOTIDE SEQUENCE [LARGE SCALE GENOMIC DNA]</scope>
    <source>
        <strain evidence="2">HAMBI 2971</strain>
    </source>
</reference>
<evidence type="ECO:0000313" key="2">
    <source>
        <dbReference type="Proteomes" id="UP000199435"/>
    </source>
</evidence>
<sequence length="88" mass="9317">MDNSDWRSPVIVELGGISRFAIITNALDAANCMSEKWPAEGGPVADAAVLVCLDAVLGKVSAEESREAFLEAAREAGLYVKPDAESIH</sequence>
<evidence type="ECO:0008006" key="3">
    <source>
        <dbReference type="Google" id="ProtNLM"/>
    </source>
</evidence>
<name>A0A1C3U210_9HYPH</name>